<evidence type="ECO:0008006" key="5">
    <source>
        <dbReference type="Google" id="ProtNLM"/>
    </source>
</evidence>
<dbReference type="EMBL" id="JBHSNS010000001">
    <property type="protein sequence ID" value="MFC5727695.1"/>
    <property type="molecule type" value="Genomic_DNA"/>
</dbReference>
<proteinExistence type="predicted"/>
<keyword evidence="2" id="KW-0812">Transmembrane</keyword>
<protein>
    <recommendedName>
        <fullName evidence="5">TIGR03750 family conjugal transfer protein</fullName>
    </recommendedName>
</protein>
<keyword evidence="4" id="KW-1185">Reference proteome</keyword>
<evidence type="ECO:0000256" key="2">
    <source>
        <dbReference type="SAM" id="Phobius"/>
    </source>
</evidence>
<sequence>MKVQDPSGETWRVTRRWLPWRPRRRGLGPDLWIDAADGPVSLLVLFVIGILVLPIVTIGVFFVAEALLLLLLLPFVVLARVARGKQWWIEARRGFRPYWECEAGSWRESGARIRRVAEQITRGDPPLRTLGPLSDDSPDVHP</sequence>
<feature type="transmembrane region" description="Helical" evidence="2">
    <location>
        <begin position="58"/>
        <end position="82"/>
    </location>
</feature>
<dbReference type="RefSeq" id="WP_136431485.1">
    <property type="nucleotide sequence ID" value="NZ_JBHSNS010000001.1"/>
</dbReference>
<keyword evidence="2" id="KW-0472">Membrane</keyword>
<keyword evidence="2" id="KW-1133">Transmembrane helix</keyword>
<gene>
    <name evidence="3" type="ORF">ACFPQB_02105</name>
</gene>
<evidence type="ECO:0000256" key="1">
    <source>
        <dbReference type="SAM" id="MobiDB-lite"/>
    </source>
</evidence>
<feature type="region of interest" description="Disordered" evidence="1">
    <location>
        <begin position="123"/>
        <end position="142"/>
    </location>
</feature>
<comment type="caution">
    <text evidence="3">The sequence shown here is derived from an EMBL/GenBank/DDBJ whole genome shotgun (WGS) entry which is preliminary data.</text>
</comment>
<evidence type="ECO:0000313" key="3">
    <source>
        <dbReference type="EMBL" id="MFC5727695.1"/>
    </source>
</evidence>
<name>A0ABW0ZGP3_9ACTN</name>
<accession>A0ABW0ZGP3</accession>
<organism evidence="3 4">
    <name type="scientific">Nocardioides vastitatis</name>
    <dbReference type="NCBI Taxonomy" id="2568655"/>
    <lineage>
        <taxon>Bacteria</taxon>
        <taxon>Bacillati</taxon>
        <taxon>Actinomycetota</taxon>
        <taxon>Actinomycetes</taxon>
        <taxon>Propionibacteriales</taxon>
        <taxon>Nocardioidaceae</taxon>
        <taxon>Nocardioides</taxon>
    </lineage>
</organism>
<feature type="transmembrane region" description="Helical" evidence="2">
    <location>
        <begin position="31"/>
        <end position="52"/>
    </location>
</feature>
<evidence type="ECO:0000313" key="4">
    <source>
        <dbReference type="Proteomes" id="UP001596072"/>
    </source>
</evidence>
<reference evidence="4" key="1">
    <citation type="journal article" date="2019" name="Int. J. Syst. Evol. Microbiol.">
        <title>The Global Catalogue of Microorganisms (GCM) 10K type strain sequencing project: providing services to taxonomists for standard genome sequencing and annotation.</title>
        <authorList>
            <consortium name="The Broad Institute Genomics Platform"/>
            <consortium name="The Broad Institute Genome Sequencing Center for Infectious Disease"/>
            <person name="Wu L."/>
            <person name="Ma J."/>
        </authorList>
    </citation>
    <scope>NUCLEOTIDE SEQUENCE [LARGE SCALE GENOMIC DNA]</scope>
    <source>
        <strain evidence="4">YIM 94188</strain>
    </source>
</reference>
<dbReference type="Proteomes" id="UP001596072">
    <property type="component" value="Unassembled WGS sequence"/>
</dbReference>